<dbReference type="Proteomes" id="UP001142592">
    <property type="component" value="Unassembled WGS sequence"/>
</dbReference>
<gene>
    <name evidence="1" type="ORF">OQZ29_20755</name>
</gene>
<comment type="caution">
    <text evidence="1">The sequence shown here is derived from an EMBL/GenBank/DDBJ whole genome shotgun (WGS) entry which is preliminary data.</text>
</comment>
<accession>A0A9X3DGR1</accession>
<sequence>MTPKSTHLTGKRKSLKPLIEAMVQAFAPLYIYQIAKKIHQEKIKSVFCDGKGERQCTYYLFMIVGDSAVRENLVQEFADQTCLDPRVVIRVCPKEVLLQNVHHRNAYLARVINEGKLRYAAPGMERLNDLQLPNLKKRLGRVIVHWRKRKEMADSFFTAADQAIEAGQEHVGLFLLHHVTEQACLGLIYSFMDDQPDCRDLERLLQICACFSNRPYRHFLGCAQTEELLKIMVKGYHQAHQDERFSLGNHSIYRFLELVESFLKLANTLCQDRFAVLQSEVDQVKVLKEGTVHG</sequence>
<dbReference type="EMBL" id="JAPJUH010000007">
    <property type="protein sequence ID" value="MCX3267204.1"/>
    <property type="molecule type" value="Genomic_DNA"/>
</dbReference>
<dbReference type="Gene3D" id="1.20.120.330">
    <property type="entry name" value="Nucleotidyltransferases domain 2"/>
    <property type="match status" value="1"/>
</dbReference>
<evidence type="ECO:0000313" key="2">
    <source>
        <dbReference type="Proteomes" id="UP001142592"/>
    </source>
</evidence>
<organism evidence="1 2">
    <name type="scientific">Pedobacter agri</name>
    <dbReference type="NCBI Taxonomy" id="454586"/>
    <lineage>
        <taxon>Bacteria</taxon>
        <taxon>Pseudomonadati</taxon>
        <taxon>Bacteroidota</taxon>
        <taxon>Sphingobacteriia</taxon>
        <taxon>Sphingobacteriales</taxon>
        <taxon>Sphingobacteriaceae</taxon>
        <taxon>Pedobacter</taxon>
    </lineage>
</organism>
<protein>
    <submittedName>
        <fullName evidence="1">Uncharacterized protein</fullName>
    </submittedName>
</protein>
<evidence type="ECO:0000313" key="1">
    <source>
        <dbReference type="EMBL" id="MCX3267204.1"/>
    </source>
</evidence>
<name>A0A9X3DGR1_9SPHI</name>
<reference evidence="1" key="1">
    <citation type="submission" date="2022-11" db="EMBL/GenBank/DDBJ databases">
        <authorList>
            <person name="Graham C."/>
            <person name="Newman J.D."/>
        </authorList>
    </citation>
    <scope>NUCLEOTIDE SEQUENCE</scope>
    <source>
        <strain evidence="1">DSM 19486</strain>
    </source>
</reference>
<dbReference type="AlphaFoldDB" id="A0A9X3DGR1"/>
<dbReference type="RefSeq" id="WP_266270999.1">
    <property type="nucleotide sequence ID" value="NZ_JAPJUH010000007.1"/>
</dbReference>
<proteinExistence type="predicted"/>
<keyword evidence="2" id="KW-1185">Reference proteome</keyword>